<evidence type="ECO:0000313" key="2">
    <source>
        <dbReference type="EMBL" id="CAD2160245.1"/>
    </source>
</evidence>
<feature type="transmembrane region" description="Helical" evidence="1">
    <location>
        <begin position="32"/>
        <end position="56"/>
    </location>
</feature>
<dbReference type="Proteomes" id="UP000580250">
    <property type="component" value="Unassembled WGS sequence"/>
</dbReference>
<feature type="transmembrane region" description="Helical" evidence="1">
    <location>
        <begin position="91"/>
        <end position="114"/>
    </location>
</feature>
<evidence type="ECO:0000313" key="3">
    <source>
        <dbReference type="Proteomes" id="UP000580250"/>
    </source>
</evidence>
<keyword evidence="1" id="KW-0472">Membrane</keyword>
<keyword evidence="1" id="KW-1133">Transmembrane helix</keyword>
<proteinExistence type="predicted"/>
<name>A0A6V7UKB5_MELEN</name>
<evidence type="ECO:0000256" key="1">
    <source>
        <dbReference type="SAM" id="Phobius"/>
    </source>
</evidence>
<dbReference type="EMBL" id="CAJEWN010000078">
    <property type="protein sequence ID" value="CAD2160245.1"/>
    <property type="molecule type" value="Genomic_DNA"/>
</dbReference>
<accession>A0A6V7UKB5</accession>
<comment type="caution">
    <text evidence="2">The sequence shown here is derived from an EMBL/GenBank/DDBJ whole genome shotgun (WGS) entry which is preliminary data.</text>
</comment>
<dbReference type="AlphaFoldDB" id="A0A6V7UKB5"/>
<reference evidence="2 3" key="1">
    <citation type="submission" date="2020-08" db="EMBL/GenBank/DDBJ databases">
        <authorList>
            <person name="Koutsovoulos G."/>
            <person name="Danchin GJ E."/>
        </authorList>
    </citation>
    <scope>NUCLEOTIDE SEQUENCE [LARGE SCALE GENOMIC DNA]</scope>
</reference>
<organism evidence="2 3">
    <name type="scientific">Meloidogyne enterolobii</name>
    <name type="common">Root-knot nematode worm</name>
    <name type="synonym">Meloidogyne mayaguensis</name>
    <dbReference type="NCBI Taxonomy" id="390850"/>
    <lineage>
        <taxon>Eukaryota</taxon>
        <taxon>Metazoa</taxon>
        <taxon>Ecdysozoa</taxon>
        <taxon>Nematoda</taxon>
        <taxon>Chromadorea</taxon>
        <taxon>Rhabditida</taxon>
        <taxon>Tylenchina</taxon>
        <taxon>Tylenchomorpha</taxon>
        <taxon>Tylenchoidea</taxon>
        <taxon>Meloidogynidae</taxon>
        <taxon>Meloidogyninae</taxon>
        <taxon>Meloidogyne</taxon>
    </lineage>
</organism>
<gene>
    <name evidence="2" type="ORF">MENT_LOCUS14157</name>
</gene>
<keyword evidence="1" id="KW-0812">Transmembrane</keyword>
<protein>
    <submittedName>
        <fullName evidence="2">Uncharacterized protein</fullName>
    </submittedName>
</protein>
<sequence>MRLVSTVFRSDTSQPFLVSCFIRTAVSSSFHLLSDIGICLFSCSSSFSFFSLILLFSVNKELSSSTESFELSPTFPVPFSPSLSKLVVVQFPFFSSFFFFLLFLYFWLQILFIFF</sequence>